<dbReference type="PANTHER" id="PTHR30143">
    <property type="entry name" value="ACID HYDRATASE"/>
    <property type="match status" value="1"/>
</dbReference>
<accession>A0A0M7DJ10</accession>
<reference evidence="4 5" key="1">
    <citation type="submission" date="2015-09" db="EMBL/GenBank/DDBJ databases">
        <authorList>
            <person name="Jackson K.R."/>
            <person name="Lunt B.L."/>
            <person name="Fisher J.N.B."/>
            <person name="Gardner A.V."/>
            <person name="Bailey M.E."/>
            <person name="Deus L.M."/>
            <person name="Earl A.S."/>
            <person name="Gibby P.D."/>
            <person name="Hartmann K.A."/>
            <person name="Liu J.E."/>
            <person name="Manci A.M."/>
            <person name="Nielsen D.A."/>
            <person name="Solomon M.B."/>
            <person name="Breakwell D.P."/>
            <person name="Burnett S.H."/>
            <person name="Grose J.H."/>
        </authorList>
    </citation>
    <scope>NUCLEOTIDE SEQUENCE [LARGE SCALE GENOMIC DNA]</scope>
    <source>
        <strain evidence="4 5">2789STDY5608636</strain>
    </source>
</reference>
<proteinExistence type="predicted"/>
<dbReference type="GO" id="GO:0008684">
    <property type="term" value="F:2-oxopent-4-enoate hydratase activity"/>
    <property type="evidence" value="ECO:0007669"/>
    <property type="project" value="UniProtKB-EC"/>
</dbReference>
<evidence type="ECO:0000313" key="6">
    <source>
        <dbReference type="Proteomes" id="UP000092950"/>
    </source>
</evidence>
<dbReference type="InterPro" id="IPR050772">
    <property type="entry name" value="Hydratase-Decarb/MhpD_sf"/>
</dbReference>
<evidence type="ECO:0000313" key="3">
    <source>
        <dbReference type="EMBL" id="ANY15069.1"/>
    </source>
</evidence>
<evidence type="ECO:0000259" key="2">
    <source>
        <dbReference type="Pfam" id="PF01557"/>
    </source>
</evidence>
<dbReference type="EC" id="4.2.1.80" evidence="4"/>
<keyword evidence="1 4" id="KW-0456">Lyase</keyword>
<dbReference type="EMBL" id="CYTV01000002">
    <property type="protein sequence ID" value="CUI53112.1"/>
    <property type="molecule type" value="Genomic_DNA"/>
</dbReference>
<dbReference type="KEGG" id="bpdz:BBN53_03690"/>
<feature type="domain" description="Fumarylacetoacetase-like C-terminal" evidence="2">
    <location>
        <begin position="76"/>
        <end position="270"/>
    </location>
</feature>
<accession>A0A0J6BWI6</accession>
<evidence type="ECO:0000256" key="1">
    <source>
        <dbReference type="ARBA" id="ARBA00023239"/>
    </source>
</evidence>
<name>A0A0J6BWI6_9BORD</name>
<dbReference type="GO" id="GO:0005737">
    <property type="term" value="C:cytoplasm"/>
    <property type="evidence" value="ECO:0007669"/>
    <property type="project" value="TreeGrafter"/>
</dbReference>
<evidence type="ECO:0000313" key="5">
    <source>
        <dbReference type="Proteomes" id="UP000053096"/>
    </source>
</evidence>
<organism evidence="4 5">
    <name type="scientific">Bordetella pseudohinzii</name>
    <dbReference type="NCBI Taxonomy" id="1331258"/>
    <lineage>
        <taxon>Bacteria</taxon>
        <taxon>Pseudomonadati</taxon>
        <taxon>Pseudomonadota</taxon>
        <taxon>Betaproteobacteria</taxon>
        <taxon>Burkholderiales</taxon>
        <taxon>Alcaligenaceae</taxon>
        <taxon>Bordetella</taxon>
    </lineage>
</organism>
<dbReference type="Proteomes" id="UP000053096">
    <property type="component" value="Unassembled WGS sequence"/>
</dbReference>
<dbReference type="Gene3D" id="3.90.850.10">
    <property type="entry name" value="Fumarylacetoacetase-like, C-terminal domain"/>
    <property type="match status" value="1"/>
</dbReference>
<dbReference type="InterPro" id="IPR011234">
    <property type="entry name" value="Fumarylacetoacetase-like_C"/>
</dbReference>
<dbReference type="EMBL" id="CP016440">
    <property type="protein sequence ID" value="ANY15069.1"/>
    <property type="molecule type" value="Genomic_DNA"/>
</dbReference>
<dbReference type="OrthoDB" id="9792137at2"/>
<gene>
    <name evidence="4" type="primary">mhpD</name>
    <name evidence="3" type="ORF">BBN53_03690</name>
    <name evidence="4" type="ORF">ERS370011_00999</name>
</gene>
<dbReference type="NCBIfam" id="NF008461">
    <property type="entry name" value="PRK11342.1"/>
    <property type="match status" value="1"/>
</dbReference>
<dbReference type="Pfam" id="PF01557">
    <property type="entry name" value="FAA_hydrolase"/>
    <property type="match status" value="1"/>
</dbReference>
<keyword evidence="6" id="KW-1185">Reference proteome</keyword>
<dbReference type="InterPro" id="IPR036663">
    <property type="entry name" value="Fumarylacetoacetase_C_sf"/>
</dbReference>
<dbReference type="PANTHER" id="PTHR30143:SF0">
    <property type="entry name" value="2-KETO-4-PENTENOATE HYDRATASE"/>
    <property type="match status" value="1"/>
</dbReference>
<dbReference type="Proteomes" id="UP000092950">
    <property type="component" value="Chromosome"/>
</dbReference>
<dbReference type="AlphaFoldDB" id="A0A0J6BWI6"/>
<reference evidence="3 6" key="2">
    <citation type="submission" date="2016-07" db="EMBL/GenBank/DDBJ databases">
        <title>Complete genome sequences of Bordetella pseudohinzii.</title>
        <authorList>
            <person name="Spilker T."/>
            <person name="Darrah R."/>
            <person name="LiPuma J.J."/>
        </authorList>
    </citation>
    <scope>NUCLEOTIDE SEQUENCE [LARGE SCALE GENOMIC DNA]</scope>
    <source>
        <strain evidence="3 6">HI4681</strain>
    </source>
</reference>
<dbReference type="SUPFAM" id="SSF56529">
    <property type="entry name" value="FAH"/>
    <property type="match status" value="1"/>
</dbReference>
<sequence>MKLEDTTVNQVNEASLIEDLARRLRDAEARRQPIEPLRHGLDGDVERLAYAIQQKNVEHAVAQGRRVVGRKIGLTSRAVQQQLGVDQPDFGALYADMVYGDDEPVPVGRTLQPKVEAEVALVLASDIDRPDATLVELINAVAYVLPAIEIVGSRIANWDIKFADTVADNASSGLVVIGAVPVGLRGLDLKQVEMSMTRNGEEVSRGNGAACLGHPLNAALWLARKLAGLGHPLRAGDLVLTGALGPMAAVMPGDVFEATISGVGAVRARFAPE</sequence>
<protein>
    <submittedName>
        <fullName evidence="4">2-keto-4-pentenoate hydratase</fullName>
        <ecNumber evidence="4">4.2.1.80</ecNumber>
    </submittedName>
</protein>
<evidence type="ECO:0000313" key="4">
    <source>
        <dbReference type="EMBL" id="CUI53112.1"/>
    </source>
</evidence>